<dbReference type="Pfam" id="PF02463">
    <property type="entry name" value="SMC_N"/>
    <property type="match status" value="1"/>
</dbReference>
<feature type="domain" description="SMC hinge" evidence="8">
    <location>
        <begin position="519"/>
        <end position="638"/>
    </location>
</feature>
<comment type="similarity">
    <text evidence="7">Belongs to the SMC family.</text>
</comment>
<dbReference type="PIRSF" id="PIRSF005719">
    <property type="entry name" value="SMC"/>
    <property type="match status" value="1"/>
</dbReference>
<dbReference type="PANTHER" id="PTHR43977">
    <property type="entry name" value="STRUCTURAL MAINTENANCE OF CHROMOSOMES PROTEIN 3"/>
    <property type="match status" value="1"/>
</dbReference>
<dbReference type="GO" id="GO:0005737">
    <property type="term" value="C:cytoplasm"/>
    <property type="evidence" value="ECO:0007669"/>
    <property type="project" value="UniProtKB-SubCell"/>
</dbReference>
<evidence type="ECO:0000256" key="7">
    <source>
        <dbReference type="HAMAP-Rule" id="MF_01894"/>
    </source>
</evidence>
<dbReference type="FunFam" id="3.40.50.300:FF:000901">
    <property type="entry name" value="Chromosome partition protein Smc"/>
    <property type="match status" value="1"/>
</dbReference>
<evidence type="ECO:0000313" key="10">
    <source>
        <dbReference type="Proteomes" id="UP000465035"/>
    </source>
</evidence>
<evidence type="ECO:0000313" key="9">
    <source>
        <dbReference type="EMBL" id="QHB52159.1"/>
    </source>
</evidence>
<feature type="coiled-coil region" evidence="7">
    <location>
        <begin position="318"/>
        <end position="352"/>
    </location>
</feature>
<dbReference type="GO" id="GO:0006260">
    <property type="term" value="P:DNA replication"/>
    <property type="evidence" value="ECO:0007669"/>
    <property type="project" value="UniProtKB-UniRule"/>
</dbReference>
<dbReference type="EMBL" id="CP047121">
    <property type="protein sequence ID" value="QHB52159.1"/>
    <property type="molecule type" value="Genomic_DNA"/>
</dbReference>
<dbReference type="HAMAP" id="MF_01894">
    <property type="entry name" value="Smc_prok"/>
    <property type="match status" value="1"/>
</dbReference>
<keyword evidence="2 7" id="KW-0963">Cytoplasm</keyword>
<comment type="domain">
    <text evidence="7">Contains large globular domains required for ATP hydrolysis at each terminus and a third globular domain forming a flexible hinge near the middle of the molecule. These domains are separated by coiled-coil structures.</text>
</comment>
<proteinExistence type="inferred from homology"/>
<dbReference type="SMR" id="A0A6P1E6E8"/>
<keyword evidence="3 7" id="KW-0547">Nucleotide-binding</keyword>
<feature type="binding site" evidence="7">
    <location>
        <begin position="32"/>
        <end position="39"/>
    </location>
    <ligand>
        <name>ATP</name>
        <dbReference type="ChEBI" id="CHEBI:30616"/>
    </ligand>
</feature>
<dbReference type="GO" id="GO:0007062">
    <property type="term" value="P:sister chromatid cohesion"/>
    <property type="evidence" value="ECO:0007669"/>
    <property type="project" value="InterPro"/>
</dbReference>
<gene>
    <name evidence="7 9" type="primary">smc</name>
    <name evidence="9" type="ORF">GQR93_08155</name>
</gene>
<feature type="coiled-coil region" evidence="7">
    <location>
        <begin position="694"/>
        <end position="859"/>
    </location>
</feature>
<dbReference type="InterPro" id="IPR036277">
    <property type="entry name" value="SMC_hinge_sf"/>
</dbReference>
<dbReference type="Pfam" id="PF06470">
    <property type="entry name" value="SMC_hinge"/>
    <property type="match status" value="1"/>
</dbReference>
<dbReference type="SUPFAM" id="SSF52540">
    <property type="entry name" value="P-loop containing nucleoside triphosphate hydrolases"/>
    <property type="match status" value="1"/>
</dbReference>
<name>A0A6P1E6E8_LENHI</name>
<dbReference type="InterPro" id="IPR011890">
    <property type="entry name" value="SMC_prok"/>
</dbReference>
<dbReference type="InterPro" id="IPR003395">
    <property type="entry name" value="RecF/RecN/SMC_N"/>
</dbReference>
<dbReference type="SUPFAM" id="SSF75553">
    <property type="entry name" value="Smc hinge domain"/>
    <property type="match status" value="1"/>
</dbReference>
<dbReference type="RefSeq" id="WP_003554201.1">
    <property type="nucleotide sequence ID" value="NZ_CABKOL010000102.1"/>
</dbReference>
<dbReference type="Proteomes" id="UP000465035">
    <property type="component" value="Chromosome"/>
</dbReference>
<comment type="subunit">
    <text evidence="7">Homodimer.</text>
</comment>
<dbReference type="GO" id="GO:0005694">
    <property type="term" value="C:chromosome"/>
    <property type="evidence" value="ECO:0007669"/>
    <property type="project" value="InterPro"/>
</dbReference>
<feature type="coiled-coil region" evidence="7">
    <location>
        <begin position="421"/>
        <end position="469"/>
    </location>
</feature>
<feature type="coiled-coil region" evidence="7">
    <location>
        <begin position="887"/>
        <end position="935"/>
    </location>
</feature>
<accession>A0A6P1E6E8</accession>
<dbReference type="GO" id="GO:0016887">
    <property type="term" value="F:ATP hydrolysis activity"/>
    <property type="evidence" value="ECO:0007669"/>
    <property type="project" value="InterPro"/>
</dbReference>
<evidence type="ECO:0000256" key="1">
    <source>
        <dbReference type="ARBA" id="ARBA00004496"/>
    </source>
</evidence>
<feature type="coiled-coil region" evidence="7">
    <location>
        <begin position="255"/>
        <end position="289"/>
    </location>
</feature>
<comment type="subcellular location">
    <subcellularLocation>
        <location evidence="1 7">Cytoplasm</location>
    </subcellularLocation>
</comment>
<dbReference type="CDD" id="cd03278">
    <property type="entry name" value="ABC_SMC_barmotin"/>
    <property type="match status" value="2"/>
</dbReference>
<protein>
    <recommendedName>
        <fullName evidence="7">Chromosome partition protein Smc</fullName>
    </recommendedName>
</protein>
<evidence type="ECO:0000256" key="3">
    <source>
        <dbReference type="ARBA" id="ARBA00022741"/>
    </source>
</evidence>
<sequence>MQLKSIEIIGFKSFAEKTKISFPNGMTGIVGPNGSGKSNIAEAIRWVLGEQSAKNLRGSRMPDVIFSGSADRRSLNMAAVTLLLDNSDHYLDSPYSEIKVSRKLFRNGDSSYFINEKQCRLKDIASLFMDTGIGQGSLSIISQGNVEEIFNSKPVDRRSIIENVAGVYKYKRQKSTAQAEIVQTSDNLDRVNDIIHELKVRLKPLEEQSSQATDYLDQKKRLDELEKEQLIMNAKGQILQEQVLAQKVSGSQQVVKRLTAQVHQKEQQRDKLKKTLNSGRQRVDKLNTTLVSIATRIESLKSKQQLSSQESSFKNADMKRVSNQLGTIDQQLSELEKKLARSSKLVNQTQVALTVNRSNLRKVQQAADENSVPVIEEKIKKGHSRYFDLLQQQSDLKNQILMNQKDAQRFNEQTGAQQQRIGRANSDLENLESQIRDKDEAYQGSVKKLQNEQQKLTDLKRLLKQKTDLVNDTQSNWLSALKIAEQAKAKVNSLKNLHDSYRAFYRGTANLLRHRSALEGIYGPVSDYVKVNDRFVKAIETALGSQAQHIIVRDNTSASAAIKFMTKNRYGRVTLLPVSTIKSRFLNAGIVSSAKQVSGYVGIASNLVSVPEEFQAILDFLLGTTLIAETLDDAVQLSQQINHRTRIVSLDGQIVNAGGSLTGGANRSEGQGVLVQKSELEKLEVSTKEMSVKLTDKEHQLQIAKQELQKIQASFDRGRQLVFQSGQMVDAQKSALDSLRASKTSQKRELDALKLSLHNVKQQNQDSSDQNLALKKSQLDQEITQVASAIEKNQSLLSDVKKNAESFEKQKQSLHDQIVISKEQLQHYQDDQKRLSSQFDQLKNQRQDLETQLKNLQADLAEQIDPEEITKLIKESSDKQGALTTSLKTQKELVDRSDKQYDQLQNDIRNQQMNLNNATYELKNNREDFQNLQKSLDGSLNQLSHDFGILKSDLSHTEWHWDLETISRQIKLLRTGINEIGPVNISAIQEFQDVSDRYDFLLKQQQDLTDAKNHLTSTMGEMDTTISKKFQTTFDKVAKSFSKVFVEMFGGGEAKLVLTDPDNMLTTGIEIMVKPPGKNYRSLSLLSGGEKALTAITLLFAIIKVSPVPFCILDEAEAALDPFNADRFARYLKKFGDETQFIVITHRKETMIYADTLYGITMQESGVSKVVSVNLDNLKTEVS</sequence>
<dbReference type="Gene3D" id="3.40.50.300">
    <property type="entry name" value="P-loop containing nucleotide triphosphate hydrolases"/>
    <property type="match status" value="2"/>
</dbReference>
<comment type="function">
    <text evidence="7">Required for chromosome condensation and partitioning.</text>
</comment>
<dbReference type="Gene3D" id="3.30.70.1620">
    <property type="match status" value="1"/>
</dbReference>
<keyword evidence="6 7" id="KW-0238">DNA-binding</keyword>
<organism evidence="9 10">
    <name type="scientific">Lentilactobacillus hilgardii</name>
    <name type="common">Lactobacillus hilgardii</name>
    <dbReference type="NCBI Taxonomy" id="1588"/>
    <lineage>
        <taxon>Bacteria</taxon>
        <taxon>Bacillati</taxon>
        <taxon>Bacillota</taxon>
        <taxon>Bacilli</taxon>
        <taxon>Lactobacillales</taxon>
        <taxon>Lactobacillaceae</taxon>
        <taxon>Lentilactobacillus</taxon>
    </lineage>
</organism>
<keyword evidence="5 7" id="KW-0175">Coiled coil</keyword>
<evidence type="ECO:0000256" key="6">
    <source>
        <dbReference type="ARBA" id="ARBA00023125"/>
    </source>
</evidence>
<dbReference type="GO" id="GO:0007059">
    <property type="term" value="P:chromosome segregation"/>
    <property type="evidence" value="ECO:0007669"/>
    <property type="project" value="UniProtKB-UniRule"/>
</dbReference>
<evidence type="ECO:0000256" key="4">
    <source>
        <dbReference type="ARBA" id="ARBA00022840"/>
    </source>
</evidence>
<dbReference type="AlphaFoldDB" id="A0A6P1E6E8"/>
<dbReference type="GO" id="GO:0030261">
    <property type="term" value="P:chromosome condensation"/>
    <property type="evidence" value="ECO:0007669"/>
    <property type="project" value="InterPro"/>
</dbReference>
<dbReference type="SMART" id="SM00968">
    <property type="entry name" value="SMC_hinge"/>
    <property type="match status" value="1"/>
</dbReference>
<dbReference type="InterPro" id="IPR024704">
    <property type="entry name" value="SMC"/>
</dbReference>
<dbReference type="GO" id="GO:0003677">
    <property type="term" value="F:DNA binding"/>
    <property type="evidence" value="ECO:0007669"/>
    <property type="project" value="UniProtKB-UniRule"/>
</dbReference>
<dbReference type="Gene3D" id="1.20.1060.20">
    <property type="match status" value="1"/>
</dbReference>
<dbReference type="GeneID" id="69058333"/>
<keyword evidence="4 7" id="KW-0067">ATP-binding</keyword>
<reference evidence="9 10" key="1">
    <citation type="submission" date="2019-12" db="EMBL/GenBank/DDBJ databases">
        <title>Lactobacillus hilgardii FLUB.</title>
        <authorList>
            <person name="Gustaw K."/>
        </authorList>
    </citation>
    <scope>NUCLEOTIDE SEQUENCE [LARGE SCALE GENOMIC DNA]</scope>
    <source>
        <strain evidence="9 10">FLUB</strain>
    </source>
</reference>
<evidence type="ECO:0000256" key="2">
    <source>
        <dbReference type="ARBA" id="ARBA00022490"/>
    </source>
</evidence>
<dbReference type="NCBIfam" id="TIGR02168">
    <property type="entry name" value="SMC_prok_B"/>
    <property type="match status" value="1"/>
</dbReference>
<dbReference type="GO" id="GO:0005524">
    <property type="term" value="F:ATP binding"/>
    <property type="evidence" value="ECO:0007669"/>
    <property type="project" value="UniProtKB-UniRule"/>
</dbReference>
<dbReference type="InterPro" id="IPR010935">
    <property type="entry name" value="SMC_hinge"/>
</dbReference>
<dbReference type="InterPro" id="IPR027417">
    <property type="entry name" value="P-loop_NTPase"/>
</dbReference>
<evidence type="ECO:0000256" key="5">
    <source>
        <dbReference type="ARBA" id="ARBA00023054"/>
    </source>
</evidence>
<evidence type="ECO:0000259" key="8">
    <source>
        <dbReference type="SMART" id="SM00968"/>
    </source>
</evidence>